<dbReference type="EMBL" id="WHUG01000004">
    <property type="protein sequence ID" value="MQA38983.1"/>
    <property type="molecule type" value="Genomic_DNA"/>
</dbReference>
<evidence type="ECO:0000313" key="4">
    <source>
        <dbReference type="Proteomes" id="UP000440498"/>
    </source>
</evidence>
<dbReference type="RefSeq" id="WP_152838292.1">
    <property type="nucleotide sequence ID" value="NZ_WHUG01000004.1"/>
</dbReference>
<dbReference type="AlphaFoldDB" id="A0A6A7N1S5"/>
<evidence type="ECO:0000256" key="1">
    <source>
        <dbReference type="SAM" id="SignalP"/>
    </source>
</evidence>
<dbReference type="Pfam" id="PF16871">
    <property type="entry name" value="DUF5077"/>
    <property type="match status" value="1"/>
</dbReference>
<dbReference type="Proteomes" id="UP000440498">
    <property type="component" value="Unassembled WGS sequence"/>
</dbReference>
<keyword evidence="4" id="KW-1185">Reference proteome</keyword>
<protein>
    <submittedName>
        <fullName evidence="3">DUF5077 domain-containing protein</fullName>
    </submittedName>
</protein>
<evidence type="ECO:0000313" key="3">
    <source>
        <dbReference type="EMBL" id="MQA38983.1"/>
    </source>
</evidence>
<evidence type="ECO:0000259" key="2">
    <source>
        <dbReference type="Pfam" id="PF16871"/>
    </source>
</evidence>
<accession>A0A6A7N1S5</accession>
<dbReference type="InterPro" id="IPR031712">
    <property type="entry name" value="DUF5077"/>
</dbReference>
<feature type="chain" id="PRO_5025504435" evidence="1">
    <location>
        <begin position="24"/>
        <end position="439"/>
    </location>
</feature>
<dbReference type="Pfam" id="PF11958">
    <property type="entry name" value="DUF3472"/>
    <property type="match status" value="1"/>
</dbReference>
<feature type="signal peptide" evidence="1">
    <location>
        <begin position="1"/>
        <end position="23"/>
    </location>
</feature>
<keyword evidence="1" id="KW-0732">Signal</keyword>
<gene>
    <name evidence="3" type="ORF">GEV02_12525</name>
</gene>
<reference evidence="3 4" key="1">
    <citation type="submission" date="2019-10" db="EMBL/GenBank/DDBJ databases">
        <title>Two novel species isolated from a subtropical stream in China.</title>
        <authorList>
            <person name="Lu H."/>
        </authorList>
    </citation>
    <scope>NUCLEOTIDE SEQUENCE [LARGE SCALE GENOMIC DNA]</scope>
    <source>
        <strain evidence="3 4">FT29W</strain>
    </source>
</reference>
<proteinExistence type="predicted"/>
<feature type="domain" description="DUF5077" evidence="2">
    <location>
        <begin position="51"/>
        <end position="174"/>
    </location>
</feature>
<sequence>MKQRRLFLYSAALMLSACGGTSADGQGTQTAAKVVMGGPSATIAAAPSKAVALAGNAFITTAPAGAEEEINDNGLANWSNPGTITSAYFRMASAGQVTLGLDARLAGSNNSTIRVTVNGTPFLVKLSVNGARTYPVGTVNVAAPGYVKVDLQGVSKDGGYFGDVSALRVTTSATINYANDPANYYWSRRGPSVHMGYTTPANTEYFYNEVTVPAGQDPEGSYYMANGFGQGYFGIQVKSPSERWVLFSVWDPDGGGKTTLVKKGAGVVDNSFGGEGTGGQSYLSYNWITGNTYRFITRARPDGAGATDYSAWFYAPELGVWRFIATWKRPATTTYLTGAYSFLENFIDTQGYTGRRVSFGNQWARNVSGAWSEVTKARFTGDATVTNVQRMDYAGGLDNGQFYLRNGGFFGDYVPVNQNFTRAATGQQPAVDVTTLPQQ</sequence>
<comment type="caution">
    <text evidence="3">The sequence shown here is derived from an EMBL/GenBank/DDBJ whole genome shotgun (WGS) entry which is preliminary data.</text>
</comment>
<organism evidence="3 4">
    <name type="scientific">Rugamonas aquatica</name>
    <dbReference type="NCBI Taxonomy" id="2743357"/>
    <lineage>
        <taxon>Bacteria</taxon>
        <taxon>Pseudomonadati</taxon>
        <taxon>Pseudomonadota</taxon>
        <taxon>Betaproteobacteria</taxon>
        <taxon>Burkholderiales</taxon>
        <taxon>Oxalobacteraceae</taxon>
        <taxon>Telluria group</taxon>
        <taxon>Rugamonas</taxon>
    </lineage>
</organism>
<name>A0A6A7N1S5_9BURK</name>
<dbReference type="InterPro" id="IPR021862">
    <property type="entry name" value="DUF3472"/>
</dbReference>
<dbReference type="PROSITE" id="PS51257">
    <property type="entry name" value="PROKAR_LIPOPROTEIN"/>
    <property type="match status" value="1"/>
</dbReference>